<reference evidence="2 3" key="1">
    <citation type="submission" date="2021-06" db="EMBL/GenBank/DDBJ databases">
        <title>Caerostris extrusa draft genome.</title>
        <authorList>
            <person name="Kono N."/>
            <person name="Arakawa K."/>
        </authorList>
    </citation>
    <scope>NUCLEOTIDE SEQUENCE [LARGE SCALE GENOMIC DNA]</scope>
</reference>
<dbReference type="AlphaFoldDB" id="A0AAV4P653"/>
<accession>A0AAV4P653</accession>
<name>A0AAV4P653_CAEEX</name>
<feature type="region of interest" description="Disordered" evidence="1">
    <location>
        <begin position="33"/>
        <end position="55"/>
    </location>
</feature>
<sequence length="72" mass="8332">MPEWEQPIKKKVRWCIFSTQHFYLQDLQPGLSDRSTDVTDFSHPAEPPPEASRCQGCQSRENKLLACRRGPC</sequence>
<proteinExistence type="predicted"/>
<keyword evidence="3" id="KW-1185">Reference proteome</keyword>
<evidence type="ECO:0000256" key="1">
    <source>
        <dbReference type="SAM" id="MobiDB-lite"/>
    </source>
</evidence>
<gene>
    <name evidence="2" type="ORF">CEXT_594731</name>
</gene>
<comment type="caution">
    <text evidence="2">The sequence shown here is derived from an EMBL/GenBank/DDBJ whole genome shotgun (WGS) entry which is preliminary data.</text>
</comment>
<evidence type="ECO:0000313" key="2">
    <source>
        <dbReference type="EMBL" id="GIX91409.1"/>
    </source>
</evidence>
<protein>
    <submittedName>
        <fullName evidence="2">Uncharacterized protein</fullName>
    </submittedName>
</protein>
<evidence type="ECO:0000313" key="3">
    <source>
        <dbReference type="Proteomes" id="UP001054945"/>
    </source>
</evidence>
<organism evidence="2 3">
    <name type="scientific">Caerostris extrusa</name>
    <name type="common">Bark spider</name>
    <name type="synonym">Caerostris bankana</name>
    <dbReference type="NCBI Taxonomy" id="172846"/>
    <lineage>
        <taxon>Eukaryota</taxon>
        <taxon>Metazoa</taxon>
        <taxon>Ecdysozoa</taxon>
        <taxon>Arthropoda</taxon>
        <taxon>Chelicerata</taxon>
        <taxon>Arachnida</taxon>
        <taxon>Araneae</taxon>
        <taxon>Araneomorphae</taxon>
        <taxon>Entelegynae</taxon>
        <taxon>Araneoidea</taxon>
        <taxon>Araneidae</taxon>
        <taxon>Caerostris</taxon>
    </lineage>
</organism>
<dbReference type="EMBL" id="BPLR01021580">
    <property type="protein sequence ID" value="GIX91409.1"/>
    <property type="molecule type" value="Genomic_DNA"/>
</dbReference>
<dbReference type="Proteomes" id="UP001054945">
    <property type="component" value="Unassembled WGS sequence"/>
</dbReference>